<dbReference type="PANTHER" id="PTHR36983:SF2">
    <property type="entry name" value="DNAJ HOMOLOG SUBFAMILY C MEMBER 13"/>
    <property type="match status" value="1"/>
</dbReference>
<dbReference type="SMART" id="SM00271">
    <property type="entry name" value="DnaJ"/>
    <property type="match status" value="1"/>
</dbReference>
<accession>A0A9K3KZR7</accession>
<feature type="compositionally biased region" description="Polar residues" evidence="1">
    <location>
        <begin position="2830"/>
        <end position="2870"/>
    </location>
</feature>
<feature type="compositionally biased region" description="Low complexity" evidence="1">
    <location>
        <begin position="111"/>
        <end position="130"/>
    </location>
</feature>
<feature type="compositionally biased region" description="Basic and acidic residues" evidence="1">
    <location>
        <begin position="2992"/>
        <end position="3004"/>
    </location>
</feature>
<keyword evidence="4" id="KW-1185">Reference proteome</keyword>
<evidence type="ECO:0000313" key="3">
    <source>
        <dbReference type="EMBL" id="KAG7352865.1"/>
    </source>
</evidence>
<dbReference type="GO" id="GO:0010008">
    <property type="term" value="C:endosome membrane"/>
    <property type="evidence" value="ECO:0007669"/>
    <property type="project" value="TreeGrafter"/>
</dbReference>
<feature type="compositionally biased region" description="Polar residues" evidence="1">
    <location>
        <begin position="160"/>
        <end position="170"/>
    </location>
</feature>
<reference evidence="3" key="2">
    <citation type="submission" date="2021-04" db="EMBL/GenBank/DDBJ databases">
        <authorList>
            <person name="Podell S."/>
        </authorList>
    </citation>
    <scope>NUCLEOTIDE SEQUENCE</scope>
    <source>
        <strain evidence="3">Hildebrandi</strain>
    </source>
</reference>
<reference evidence="3" key="1">
    <citation type="journal article" date="2021" name="Sci. Rep.">
        <title>Diploid genomic architecture of Nitzschia inconspicua, an elite biomass production diatom.</title>
        <authorList>
            <person name="Oliver A."/>
            <person name="Podell S."/>
            <person name="Pinowska A."/>
            <person name="Traller J.C."/>
            <person name="Smith S.R."/>
            <person name="McClure R."/>
            <person name="Beliaev A."/>
            <person name="Bohutskyi P."/>
            <person name="Hill E.A."/>
            <person name="Rabines A."/>
            <person name="Zheng H."/>
            <person name="Allen L.Z."/>
            <person name="Kuo A."/>
            <person name="Grigoriev I.V."/>
            <person name="Allen A.E."/>
            <person name="Hazlebeck D."/>
            <person name="Allen E.E."/>
        </authorList>
    </citation>
    <scope>NUCLEOTIDE SEQUENCE</scope>
    <source>
        <strain evidence="3">Hildebrandi</strain>
    </source>
</reference>
<dbReference type="InterPro" id="IPR045802">
    <property type="entry name" value="GRV2/DNAJC13_N"/>
</dbReference>
<feature type="region of interest" description="Disordered" evidence="1">
    <location>
        <begin position="916"/>
        <end position="940"/>
    </location>
</feature>
<dbReference type="Pfam" id="PF19432">
    <property type="entry name" value="RME-8_N"/>
    <property type="match status" value="1"/>
</dbReference>
<feature type="compositionally biased region" description="Low complexity" evidence="1">
    <location>
        <begin position="2889"/>
        <end position="2906"/>
    </location>
</feature>
<feature type="compositionally biased region" description="Polar residues" evidence="1">
    <location>
        <begin position="2878"/>
        <end position="2888"/>
    </location>
</feature>
<feature type="compositionally biased region" description="Polar residues" evidence="1">
    <location>
        <begin position="921"/>
        <end position="940"/>
    </location>
</feature>
<name>A0A9K3KZR7_9STRA</name>
<feature type="domain" description="J" evidence="2">
    <location>
        <begin position="1608"/>
        <end position="1662"/>
    </location>
</feature>
<evidence type="ECO:0000259" key="2">
    <source>
        <dbReference type="PROSITE" id="PS50076"/>
    </source>
</evidence>
<dbReference type="GO" id="GO:0007032">
    <property type="term" value="P:endosome organization"/>
    <property type="evidence" value="ECO:0007669"/>
    <property type="project" value="InterPro"/>
</dbReference>
<feature type="compositionally biased region" description="Low complexity" evidence="1">
    <location>
        <begin position="140"/>
        <end position="149"/>
    </location>
</feature>
<dbReference type="Proteomes" id="UP000693970">
    <property type="component" value="Unassembled WGS sequence"/>
</dbReference>
<dbReference type="OrthoDB" id="69656at2759"/>
<dbReference type="EMBL" id="JAGRRH010000017">
    <property type="protein sequence ID" value="KAG7352865.1"/>
    <property type="molecule type" value="Genomic_DNA"/>
</dbReference>
<protein>
    <submittedName>
        <fullName evidence="3">Heat shock protein DnaJ domain protein</fullName>
    </submittedName>
</protein>
<feature type="compositionally biased region" description="Low complexity" evidence="1">
    <location>
        <begin position="2618"/>
        <end position="2630"/>
    </location>
</feature>
<dbReference type="Pfam" id="PF00226">
    <property type="entry name" value="DnaJ"/>
    <property type="match status" value="1"/>
</dbReference>
<feature type="compositionally biased region" description="Low complexity" evidence="1">
    <location>
        <begin position="28"/>
        <end position="69"/>
    </location>
</feature>
<evidence type="ECO:0000256" key="1">
    <source>
        <dbReference type="SAM" id="MobiDB-lite"/>
    </source>
</evidence>
<dbReference type="InterPro" id="IPR044978">
    <property type="entry name" value="GRV2/DNAJC13"/>
</dbReference>
<feature type="region of interest" description="Disordered" evidence="1">
    <location>
        <begin position="1"/>
        <end position="175"/>
    </location>
</feature>
<feature type="region of interest" description="Disordered" evidence="1">
    <location>
        <begin position="2595"/>
        <end position="2745"/>
    </location>
</feature>
<dbReference type="PROSITE" id="PS50076">
    <property type="entry name" value="DNAJ_2"/>
    <property type="match status" value="1"/>
</dbReference>
<dbReference type="GO" id="GO:2000641">
    <property type="term" value="P:regulation of early endosome to late endosome transport"/>
    <property type="evidence" value="ECO:0007669"/>
    <property type="project" value="InterPro"/>
</dbReference>
<comment type="caution">
    <text evidence="3">The sequence shown here is derived from an EMBL/GenBank/DDBJ whole genome shotgun (WGS) entry which is preliminary data.</text>
</comment>
<gene>
    <name evidence="3" type="ORF">IV203_008913</name>
</gene>
<evidence type="ECO:0000313" key="4">
    <source>
        <dbReference type="Proteomes" id="UP000693970"/>
    </source>
</evidence>
<feature type="compositionally biased region" description="Basic and acidic residues" evidence="1">
    <location>
        <begin position="404"/>
        <end position="414"/>
    </location>
</feature>
<feature type="compositionally biased region" description="Polar residues" evidence="1">
    <location>
        <begin position="2907"/>
        <end position="2919"/>
    </location>
</feature>
<keyword evidence="3" id="KW-0346">Stress response</keyword>
<dbReference type="GO" id="GO:0006898">
    <property type="term" value="P:receptor-mediated endocytosis"/>
    <property type="evidence" value="ECO:0007669"/>
    <property type="project" value="TreeGrafter"/>
</dbReference>
<feature type="compositionally biased region" description="Low complexity" evidence="1">
    <location>
        <begin position="2643"/>
        <end position="2652"/>
    </location>
</feature>
<dbReference type="InterPro" id="IPR001623">
    <property type="entry name" value="DnaJ_domain"/>
</dbReference>
<sequence>MNNSNPNQHPTSNFGGPPPVLQAALTNQMPGQGMQQQQQQRGMMNPGQPGFPNYPQQQQQQQQQMQQSQRLFQPPHGTQPPLQYPVGGPQQQPIQPQPQNVFASPEQQPFPGQHLQQDGQQLEGQQQPEQPLHDGDQTPAQMATAAAKGAQEKLKGLIQQAKQRTTQKPSGPNLGFKPTAGMAKRHEDILVSGKRPLFQFQVTKLRSWRTGYTRLICLYDDHFSTVDPDSHQITNTWNYGTLIDFMAVEKDQFLLQVTSDKLKFQCHNVDRAIVLSAFLQCKDEHENKDAVPGDGSTTPIVLCNRWTRHGHTVPSALRLTTYAFIEIHPVSRKKLQAYRYMDIAAVSFLSDDTSGILLHLKNRKTRLFCVTTKSRSDLVLWMRQNMDRIGLELHMTDSSTLQQWKDRKREEQRPRKSAPIATEWPVTKQSRRHDANIVGTASGNGWPGGVINRRLCITGTGQVLEMDASGMVVNTRQLSELYALVRPARAGDTIVMEYTDGHSQTYSSQVRDSLLVSLLDAATTLGKNPKVQVSDVPSGGYCLASFSTLSATEKGGVFQPISIPLHCLKRVYAVTTAAFSYMNSNSESSTEEGLPVNPIEECRNVVEICREFNASVLPTAEGLPTGDKDKLVLGSIGSLWGLLAWILELKDDRHIAEQVAGPMLQTLHRLSKTPAGYKNSIELATFLDCLPLLLTIDDPFSKFWGFRTLTVLLSGLPNKMRDKEIEYVNKSVIFKTGGPNLIYGLVLSLLDPRASDLTRMVMSDILQSILCSFADTTSPEVFAVFMQALGENYQALMNTMYQQTPFVLENSALLLHLLNSHAPNVAGAIREAALASGVLLHHFHSAVFSPMAGQRFLSRFLCSLWLSGPLDCDEKKLLNRMVPRGFIPYLKMPPLSRAEEEQLDAIEQDAVEENIPEETDQSTSTLPAGISQSTGAAGTNTARLRSRIALAQASSMNSNNQSQRLPENFRVFFHTLTQNHALPDLIWNQQTRRELRIGLESEIQYIHRETEARGIDKIAWNHQQFGIEYPSLDGELRVGSIYMRLWLQAGEGFIKTWDEPLRLFELLFRRFLCEMDRNTKVTVMCIRCLERLYAIHGVDIGAFPDVMILIRSMASTRNIETQHRLLGLLATVLGVRQDDAGDEAHVNVPENAEQLLNVESIEQMCQFVAWGHTNGVQVGNLMTSILNRNQPQTTLLTDGTKARPDGNKDFPIPISDTPASSTSPADSCPPVWFVATTHRIPPPQDTIRGPFRVSDLQRMISTGEISPFTLVTSSHAESYEEDSIDEMEEYQIDTGKWRRLDQIWQLRWQLCTDGNDTGIFSPSEVALYALLSLTRLVDLHKSLDSRGLAYYPIPIAKRIICGLSKDPFSSKSTETIDKKLSFLSILAQSVLCNDPAVVDQAASLLYKLTQYNEEATSKLYLTGIFFFMSCYTGSNFHSLAKLMHATHLRQHFRSGYAAAAEEEELPLKERSVLGSLLPEGVLYILGNYGAKRFNDIFVGNFDTPEVIWNLSMRKHLIEMVHQHLGDFPKRLWQNTTTQYEYCPMPGVAYKRLEKEIFCHKYYLSNLCDEVRFPDWPISEPVEVFRACLEQFKKQMNRDEEEEGEAIQKAAQLLNLKSKDGSKELRKAYRSLARKYHPDKNPGGRETFESIQGAYELLLPFIESGQELKVFADGNLEEVVISGTKVNVAEGFSGGVSQMETLQLLIKAQILICRRFEVEMGKYKYPAYQLLLSCLKLSSSCICAREEGDAVSMFESTLLSLKRATFVRDAVELVFRTCLVSPLNAEEIVVEGGVLVLDAILDFYVHTASLLDKRTDTGNDAATDDLVFEILSNTVHTIAGIAFYESGRIAIESLPALSRFCVNWRRCLDGKYLKSKSGQTNDAALKRFALEGAANMARSGVLQNKLIGAGIIWPLGKFVLGFDPTLDESSISRENLEDDVGVSQASSNVQARLAIRTISMLSGYLQDSKLATPPNVDLQEAMKALFTSPIALLLRNKRTGEILRTLNSNVETPSRIWNVGMREELLKVMSSAENKRPESEVQSLAEELGILKGFSYSSLKNEMQIGGVYVRVFNKLGVEKGGLRDIANPGLFASQLAVYIARCINNSEYLPEDWIALTLPQGPDEREDGASMAITDRRFIMVVSALRLLVRADGLVDDVLYEGGTTIPSVLLSLLELPQDSEAFEIGCDILSLISSKQGFANAVAQQGALWRLLWVLERPGEQEDAQDDSQSGPQVDMLRKQRGWALLESLSSSPSVAEKIVDSSAWIELLGILIGYAGFTKVWIARAGAAKTLSRLLWDPQTGQTIAPLLQRFLPTSLVVVLKEEGSDTMLNLFDGESETPELIWDASMRAELRKVITHELDECMKARRETGRGDENLSLDPTVRVKYTKLENELFIGGVYVTRFLKEPTYNIRDPTSFLEMLLQRWGHEINMCTESNVSGEEKESSEIVLSGQDNLQIVTDAIVYLCKVRSNLCEKLGMWGYMSKCLSLLDRILSLGMKGSPLLSVMRILHVAVNRRANVESLIASGTNDRLHGIIPLTMRAIGDSHLHPDTGFMMEMLKKVFVDALGDVSKAVSTEGSSSAQMSTHGWNYAMAPSPAPGEGRVRVNMGEDPLGLGVPMPTNNVPTPTTSRPVRLSNNHNQSYPYESPPSSQFASYDAQQTQHQGLGGQHEHPRSFQHASYANTTQQTSQPSMYGSVIGTSSYPQSTRSNPGQESIHATKSFQSSNQEHLLQQQSQQQSQQYRFAASSYTQRSAMAHQTIQCQHHAAGTAGIVEEGPGGPNYTVATALYQQNSGQTTQSFYSNGWTNNSNQLNQSDYNMQRAHPPHATASWQQPTQPSQGPSNQQLSTMSGNNVQGSQTPRIHGQQSHSDVPLSVPDAQSYSFQTQPNQNVANSQNSNSQTRSSQETQPFQIPTSGPYTVHQQNETIFQQPSNAGPNGYSVANQQQIQAPSMRYPAQPSSTVPIVETVIDDTNNGASAPAPPVTDGTGIDARTKPEPSVEAAKRAASTQGAPGSAEGRKAILESALHCDLPTFLVESVLENTTLSDVKDPASVKVHTVELLKLLCQDPGYGLKFKLILEKIPAWKKYVSQDHSLFITGHEQKTDYFLTDGSSSDPKKLLTQG</sequence>
<dbReference type="CDD" id="cd06257">
    <property type="entry name" value="DnaJ"/>
    <property type="match status" value="1"/>
</dbReference>
<feature type="compositionally biased region" description="Low complexity" evidence="1">
    <location>
        <begin position="2724"/>
        <end position="2742"/>
    </location>
</feature>
<feature type="compositionally biased region" description="Polar residues" evidence="1">
    <location>
        <begin position="1"/>
        <end position="14"/>
    </location>
</feature>
<feature type="region of interest" description="Disordered" evidence="1">
    <location>
        <begin position="2973"/>
        <end position="3017"/>
    </location>
</feature>
<proteinExistence type="predicted"/>
<feature type="region of interest" description="Disordered" evidence="1">
    <location>
        <begin position="401"/>
        <end position="420"/>
    </location>
</feature>
<feature type="compositionally biased region" description="Polar residues" evidence="1">
    <location>
        <begin position="2801"/>
        <end position="2819"/>
    </location>
</feature>
<organism evidence="3 4">
    <name type="scientific">Nitzschia inconspicua</name>
    <dbReference type="NCBI Taxonomy" id="303405"/>
    <lineage>
        <taxon>Eukaryota</taxon>
        <taxon>Sar</taxon>
        <taxon>Stramenopiles</taxon>
        <taxon>Ochrophyta</taxon>
        <taxon>Bacillariophyta</taxon>
        <taxon>Bacillariophyceae</taxon>
        <taxon>Bacillariophycidae</taxon>
        <taxon>Bacillariales</taxon>
        <taxon>Bacillariaceae</taxon>
        <taxon>Nitzschia</taxon>
    </lineage>
</organism>
<feature type="compositionally biased region" description="Low complexity" evidence="1">
    <location>
        <begin position="79"/>
        <end position="99"/>
    </location>
</feature>
<dbReference type="PANTHER" id="PTHR36983">
    <property type="entry name" value="DNAJ HOMOLOG SUBFAMILY C MEMBER 13"/>
    <property type="match status" value="1"/>
</dbReference>
<feature type="compositionally biased region" description="Polar residues" evidence="1">
    <location>
        <begin position="2678"/>
        <end position="2723"/>
    </location>
</feature>
<feature type="region of interest" description="Disordered" evidence="1">
    <location>
        <begin position="2801"/>
        <end position="2919"/>
    </location>
</feature>